<evidence type="ECO:0000256" key="6">
    <source>
        <dbReference type="SAM" id="Phobius"/>
    </source>
</evidence>
<evidence type="ECO:0000313" key="7">
    <source>
        <dbReference type="EMBL" id="KGH46695.1"/>
    </source>
</evidence>
<feature type="transmembrane region" description="Helical" evidence="6">
    <location>
        <begin position="152"/>
        <end position="173"/>
    </location>
</feature>
<reference evidence="7 8" key="1">
    <citation type="submission" date="2014-07" db="EMBL/GenBank/DDBJ databases">
        <title>Biosystematic studies on Modestobacter strains isolated from extreme hyper-arid desert soil and from historic building.</title>
        <authorList>
            <person name="Bukarasam K."/>
            <person name="Bull A."/>
            <person name="Girard G."/>
            <person name="van Wezel G."/>
            <person name="Goodfellow M."/>
        </authorList>
    </citation>
    <scope>NUCLEOTIDE SEQUENCE [LARGE SCALE GENOMIC DNA]</scope>
    <source>
        <strain evidence="7 8">KNN45-2b</strain>
    </source>
</reference>
<keyword evidence="3 6" id="KW-0812">Transmembrane</keyword>
<keyword evidence="8" id="KW-1185">Reference proteome</keyword>
<dbReference type="STRING" id="1522368.IN07_10575"/>
<feature type="transmembrane region" description="Helical" evidence="6">
    <location>
        <begin position="53"/>
        <end position="77"/>
    </location>
</feature>
<name>A0A098Y8D3_9ACTN</name>
<feature type="transmembrane region" description="Helical" evidence="6">
    <location>
        <begin position="293"/>
        <end position="314"/>
    </location>
</feature>
<keyword evidence="4 6" id="KW-1133">Transmembrane helix</keyword>
<organism evidence="7 8">
    <name type="scientific">Modestobacter caceresii</name>
    <dbReference type="NCBI Taxonomy" id="1522368"/>
    <lineage>
        <taxon>Bacteria</taxon>
        <taxon>Bacillati</taxon>
        <taxon>Actinomycetota</taxon>
        <taxon>Actinomycetes</taxon>
        <taxon>Geodermatophilales</taxon>
        <taxon>Geodermatophilaceae</taxon>
        <taxon>Modestobacter</taxon>
    </lineage>
</organism>
<keyword evidence="2" id="KW-1003">Cell membrane</keyword>
<comment type="subcellular location">
    <subcellularLocation>
        <location evidence="1">Cell membrane</location>
        <topology evidence="1">Multi-pass membrane protein</topology>
    </subcellularLocation>
</comment>
<sequence length="421" mass="42897">MSVSADQAIPGEEVRPGRQRLFTLLDQGLSSVTNFALSLVAARELAPAELGAFAVAVATYLIMLGLVRAACGETLLVRHAGAPAGDWPVLTRAVTGLAAAGGCLAAVLVAGVGLAIGGRVGPALVVLALTLPGLLVQDAWRYCLLGAGRAGAASALDGVWVVLLVPAFALPLVTDRVSAASLLLAWGVAGAASLPLAVLLDRVRPDVVLGWRFLRENSQLIRRYCLESLTGFGAYQVLVYGLAAQFGLALAGALRLALTALSPVNVLFQGAYTIATVRSVQLRGRGAGQHLRWSVTVGATLAGVAVLWTSVLLLLPTGAVSAVLGPEWPEVRGIVAVLGLWLVAIGVQSGAATGLHGLVDSGRSLAAQLMSAPALLVLAWTGAALAGVQGVAVGYVAAGLVSGTIWWSLYRRSLQLGAAAA</sequence>
<feature type="transmembrane region" description="Helical" evidence="6">
    <location>
        <begin position="334"/>
        <end position="358"/>
    </location>
</feature>
<dbReference type="PANTHER" id="PTHR30250:SF26">
    <property type="entry name" value="PSMA PROTEIN"/>
    <property type="match status" value="1"/>
</dbReference>
<feature type="transmembrane region" description="Helical" evidence="6">
    <location>
        <begin position="249"/>
        <end position="272"/>
    </location>
</feature>
<gene>
    <name evidence="7" type="ORF">IN07_10575</name>
</gene>
<protein>
    <recommendedName>
        <fullName evidence="9">Polysaccharide biosynthesis protein</fullName>
    </recommendedName>
</protein>
<proteinExistence type="predicted"/>
<dbReference type="AlphaFoldDB" id="A0A098Y8D3"/>
<evidence type="ECO:0000256" key="1">
    <source>
        <dbReference type="ARBA" id="ARBA00004651"/>
    </source>
</evidence>
<feature type="transmembrane region" description="Helical" evidence="6">
    <location>
        <begin position="89"/>
        <end position="116"/>
    </location>
</feature>
<dbReference type="Proteomes" id="UP000029713">
    <property type="component" value="Unassembled WGS sequence"/>
</dbReference>
<keyword evidence="5 6" id="KW-0472">Membrane</keyword>
<feature type="transmembrane region" description="Helical" evidence="6">
    <location>
        <begin position="179"/>
        <end position="200"/>
    </location>
</feature>
<accession>A0A098Y8D3</accession>
<evidence type="ECO:0000256" key="5">
    <source>
        <dbReference type="ARBA" id="ARBA00023136"/>
    </source>
</evidence>
<feature type="transmembrane region" description="Helical" evidence="6">
    <location>
        <begin position="221"/>
        <end position="243"/>
    </location>
</feature>
<feature type="transmembrane region" description="Helical" evidence="6">
    <location>
        <begin position="365"/>
        <end position="386"/>
    </location>
</feature>
<evidence type="ECO:0000256" key="4">
    <source>
        <dbReference type="ARBA" id="ARBA00022989"/>
    </source>
</evidence>
<dbReference type="EMBL" id="JPMX01000042">
    <property type="protein sequence ID" value="KGH46695.1"/>
    <property type="molecule type" value="Genomic_DNA"/>
</dbReference>
<evidence type="ECO:0008006" key="9">
    <source>
        <dbReference type="Google" id="ProtNLM"/>
    </source>
</evidence>
<evidence type="ECO:0000313" key="8">
    <source>
        <dbReference type="Proteomes" id="UP000029713"/>
    </source>
</evidence>
<feature type="transmembrane region" description="Helical" evidence="6">
    <location>
        <begin position="392"/>
        <end position="410"/>
    </location>
</feature>
<comment type="caution">
    <text evidence="7">The sequence shown here is derived from an EMBL/GenBank/DDBJ whole genome shotgun (WGS) entry which is preliminary data.</text>
</comment>
<feature type="transmembrane region" description="Helical" evidence="6">
    <location>
        <begin position="122"/>
        <end position="140"/>
    </location>
</feature>
<dbReference type="PANTHER" id="PTHR30250">
    <property type="entry name" value="PST FAMILY PREDICTED COLANIC ACID TRANSPORTER"/>
    <property type="match status" value="1"/>
</dbReference>
<dbReference type="GO" id="GO:0005886">
    <property type="term" value="C:plasma membrane"/>
    <property type="evidence" value="ECO:0007669"/>
    <property type="project" value="UniProtKB-SubCell"/>
</dbReference>
<dbReference type="InterPro" id="IPR050833">
    <property type="entry name" value="Poly_Biosynth_Transport"/>
</dbReference>
<evidence type="ECO:0000256" key="2">
    <source>
        <dbReference type="ARBA" id="ARBA00022475"/>
    </source>
</evidence>
<evidence type="ECO:0000256" key="3">
    <source>
        <dbReference type="ARBA" id="ARBA00022692"/>
    </source>
</evidence>